<dbReference type="InParanoid" id="D8PWR3"/>
<dbReference type="OMA" id="SHAKAQW"/>
<keyword evidence="3" id="KW-1185">Reference proteome</keyword>
<name>D8PWR3_SCHCM</name>
<reference evidence="2 3" key="1">
    <citation type="journal article" date="2010" name="Nat. Biotechnol.">
        <title>Genome sequence of the model mushroom Schizophyllum commune.</title>
        <authorList>
            <person name="Ohm R.A."/>
            <person name="de Jong J.F."/>
            <person name="Lugones L.G."/>
            <person name="Aerts A."/>
            <person name="Kothe E."/>
            <person name="Stajich J.E."/>
            <person name="de Vries R.P."/>
            <person name="Record E."/>
            <person name="Levasseur A."/>
            <person name="Baker S.E."/>
            <person name="Bartholomew K.A."/>
            <person name="Coutinho P.M."/>
            <person name="Erdmann S."/>
            <person name="Fowler T.J."/>
            <person name="Gathman A.C."/>
            <person name="Lombard V."/>
            <person name="Henrissat B."/>
            <person name="Knabe N."/>
            <person name="Kuees U."/>
            <person name="Lilly W.W."/>
            <person name="Lindquist E."/>
            <person name="Lucas S."/>
            <person name="Magnuson J.K."/>
            <person name="Piumi F."/>
            <person name="Raudaskoski M."/>
            <person name="Salamov A."/>
            <person name="Schmutz J."/>
            <person name="Schwarze F.W.M.R."/>
            <person name="vanKuyk P.A."/>
            <person name="Horton J.S."/>
            <person name="Grigoriev I.V."/>
            <person name="Woesten H.A.B."/>
        </authorList>
    </citation>
    <scope>NUCLEOTIDE SEQUENCE [LARGE SCALE GENOMIC DNA]</scope>
    <source>
        <strain evidence="3">H4-8 / FGSC 9210</strain>
    </source>
</reference>
<feature type="region of interest" description="Disordered" evidence="1">
    <location>
        <begin position="1"/>
        <end position="193"/>
    </location>
</feature>
<feature type="compositionally biased region" description="Low complexity" evidence="1">
    <location>
        <begin position="50"/>
        <end position="70"/>
    </location>
</feature>
<organism evidence="3">
    <name type="scientific">Schizophyllum commune (strain H4-8 / FGSC 9210)</name>
    <name type="common">Split gill fungus</name>
    <dbReference type="NCBI Taxonomy" id="578458"/>
    <lineage>
        <taxon>Eukaryota</taxon>
        <taxon>Fungi</taxon>
        <taxon>Dikarya</taxon>
        <taxon>Basidiomycota</taxon>
        <taxon>Agaricomycotina</taxon>
        <taxon>Agaricomycetes</taxon>
        <taxon>Agaricomycetidae</taxon>
        <taxon>Agaricales</taxon>
        <taxon>Schizophyllaceae</taxon>
        <taxon>Schizophyllum</taxon>
    </lineage>
</organism>
<evidence type="ECO:0000313" key="2">
    <source>
        <dbReference type="EMBL" id="EFJ00259.1"/>
    </source>
</evidence>
<protein>
    <submittedName>
        <fullName evidence="2">Expressed protein</fullName>
    </submittedName>
</protein>
<dbReference type="Proteomes" id="UP000007431">
    <property type="component" value="Unassembled WGS sequence"/>
</dbReference>
<evidence type="ECO:0000313" key="3">
    <source>
        <dbReference type="Proteomes" id="UP000007431"/>
    </source>
</evidence>
<sequence length="193" mass="20090">MPTLPESFDPFANHPFTNGSGVVPRPPPPHAYKYAAARPDHPSLAPPPASSASYPTSPQPSSSMHISSPPDMTFGSPNSSYMGSPPTSSYMGSPPTSSYMGSPPLSSPPTSFQGSPPASSGYPFATASPGYPYPYPPSSQYHPTSQYPPTSKYPAQDAECRGRVLAPSFMRSTPGGKHLGKDGEKQLDGAGSA</sequence>
<feature type="compositionally biased region" description="Polar residues" evidence="1">
    <location>
        <begin position="75"/>
        <end position="100"/>
    </location>
</feature>
<dbReference type="KEGG" id="scm:SCHCO_02606301"/>
<dbReference type="EMBL" id="GL377303">
    <property type="protein sequence ID" value="EFJ00259.1"/>
    <property type="molecule type" value="Genomic_DNA"/>
</dbReference>
<dbReference type="VEuPathDB" id="FungiDB:SCHCODRAFT_02606301"/>
<dbReference type="OrthoDB" id="191192at2759"/>
<dbReference type="AlphaFoldDB" id="D8PWR3"/>
<accession>D8PWR3</accession>
<feature type="compositionally biased region" description="Low complexity" evidence="1">
    <location>
        <begin position="138"/>
        <end position="149"/>
    </location>
</feature>
<evidence type="ECO:0000256" key="1">
    <source>
        <dbReference type="SAM" id="MobiDB-lite"/>
    </source>
</evidence>
<gene>
    <name evidence="2" type="ORF">SCHCODRAFT_256105</name>
</gene>
<dbReference type="HOGENOM" id="CLU_1409550_0_0_1"/>
<proteinExistence type="predicted"/>
<dbReference type="GeneID" id="9595837"/>
<feature type="compositionally biased region" description="Polar residues" evidence="1">
    <location>
        <begin position="108"/>
        <end position="118"/>
    </location>
</feature>